<accession>A0A397PGB2</accession>
<dbReference type="InterPro" id="IPR036912">
    <property type="entry name" value="HasA_haem-bd_sf"/>
</dbReference>
<dbReference type="Pfam" id="PF06438">
    <property type="entry name" value="HasA"/>
    <property type="match status" value="1"/>
</dbReference>
<sequence>MSSVCITYDDANFPLDDFFVQTTVNNTLREILYAWQDNGLAGSHPITTGGFSGSVPGGNPTFSGTQYTYSIGGSGTSFHVTGELYYYFAGVSQPAVPGATDHTLYGRIDSITIGAGTDSGGVTDQAITFDFSCDPIYGALLDGRTNDVHDAIWGLMNGSVTGATDGLLTVSTGGLIDRLEDRDIDVDDVFATIVGAPCGCDSELLLAA</sequence>
<dbReference type="RefSeq" id="WP_170150901.1">
    <property type="nucleotide sequence ID" value="NZ_QXDC01000002.1"/>
</dbReference>
<gene>
    <name evidence="1" type="ORF">DFR49_0740</name>
</gene>
<evidence type="ECO:0000313" key="2">
    <source>
        <dbReference type="Proteomes" id="UP000266568"/>
    </source>
</evidence>
<dbReference type="InterPro" id="IPR010495">
    <property type="entry name" value="HasA_haem-bd"/>
</dbReference>
<reference evidence="1 2" key="1">
    <citation type="submission" date="2018-08" db="EMBL/GenBank/DDBJ databases">
        <title>Genomic Encyclopedia of Type Strains, Phase IV (KMG-IV): sequencing the most valuable type-strain genomes for metagenomic binning, comparative biology and taxonomic classification.</title>
        <authorList>
            <person name="Goeker M."/>
        </authorList>
    </citation>
    <scope>NUCLEOTIDE SEQUENCE [LARGE SCALE GENOMIC DNA]</scope>
    <source>
        <strain evidence="1 2">DSM 25527</strain>
    </source>
</reference>
<organism evidence="1 2">
    <name type="scientific">Hephaestia caeni</name>
    <dbReference type="NCBI Taxonomy" id="645617"/>
    <lineage>
        <taxon>Bacteria</taxon>
        <taxon>Pseudomonadati</taxon>
        <taxon>Pseudomonadota</taxon>
        <taxon>Alphaproteobacteria</taxon>
        <taxon>Sphingomonadales</taxon>
        <taxon>Sphingomonadaceae</taxon>
        <taxon>Hephaestia</taxon>
    </lineage>
</organism>
<dbReference type="AlphaFoldDB" id="A0A397PGB2"/>
<proteinExistence type="predicted"/>
<dbReference type="EMBL" id="QXDC01000002">
    <property type="protein sequence ID" value="RIA46207.1"/>
    <property type="molecule type" value="Genomic_DNA"/>
</dbReference>
<dbReference type="SUPFAM" id="SSF54621">
    <property type="entry name" value="Heme-binding protein A (HasA)"/>
    <property type="match status" value="1"/>
</dbReference>
<name>A0A397PGB2_9SPHN</name>
<protein>
    <submittedName>
        <fullName evidence="1">Heme acquisition protein HasA</fullName>
    </submittedName>
</protein>
<evidence type="ECO:0000313" key="1">
    <source>
        <dbReference type="EMBL" id="RIA46207.1"/>
    </source>
</evidence>
<keyword evidence="2" id="KW-1185">Reference proteome</keyword>
<comment type="caution">
    <text evidence="1">The sequence shown here is derived from an EMBL/GenBank/DDBJ whole genome shotgun (WGS) entry which is preliminary data.</text>
</comment>
<dbReference type="Gene3D" id="3.30.1500.10">
    <property type="entry name" value="Haem-binding HasA"/>
    <property type="match status" value="1"/>
</dbReference>
<dbReference type="Proteomes" id="UP000266568">
    <property type="component" value="Unassembled WGS sequence"/>
</dbReference>